<comment type="caution">
    <text evidence="2">The sequence shown here is derived from an EMBL/GenBank/DDBJ whole genome shotgun (WGS) entry which is preliminary data.</text>
</comment>
<evidence type="ECO:0000256" key="1">
    <source>
        <dbReference type="SAM" id="MobiDB-lite"/>
    </source>
</evidence>
<proteinExistence type="predicted"/>
<gene>
    <name evidence="2" type="ORF">AFUS01_LOCUS5318</name>
</gene>
<keyword evidence="3" id="KW-1185">Reference proteome</keyword>
<dbReference type="Proteomes" id="UP000708208">
    <property type="component" value="Unassembled WGS sequence"/>
</dbReference>
<dbReference type="AlphaFoldDB" id="A0A8J2J8I5"/>
<dbReference type="EMBL" id="CAJVCH010033798">
    <property type="protein sequence ID" value="CAG7714169.1"/>
    <property type="molecule type" value="Genomic_DNA"/>
</dbReference>
<organism evidence="2 3">
    <name type="scientific">Allacma fusca</name>
    <dbReference type="NCBI Taxonomy" id="39272"/>
    <lineage>
        <taxon>Eukaryota</taxon>
        <taxon>Metazoa</taxon>
        <taxon>Ecdysozoa</taxon>
        <taxon>Arthropoda</taxon>
        <taxon>Hexapoda</taxon>
        <taxon>Collembola</taxon>
        <taxon>Symphypleona</taxon>
        <taxon>Sminthuridae</taxon>
        <taxon>Allacma</taxon>
    </lineage>
</organism>
<sequence>MSFVLLLLDSNYLTSSKHAPKKWNVNYISIAGLSPEEQTAWDLEYGQDWSSVDSELSKELAVISRMLNTLAGFNYRLITSMTSNPRIAYKDNENNRECYIWTLCKIPSPPEPHPFRETGQNNFVRMSNNDPVLPKAPAVPTRFNHGCCCKCSNSKEETKRGKNNSQLSPRGLQMSKDIENAFKAMSARENNHRSLSMDNANFFGRTDPEATEVLELNLP</sequence>
<feature type="region of interest" description="Disordered" evidence="1">
    <location>
        <begin position="154"/>
        <end position="173"/>
    </location>
</feature>
<evidence type="ECO:0000313" key="2">
    <source>
        <dbReference type="EMBL" id="CAG7714169.1"/>
    </source>
</evidence>
<name>A0A8J2J8I5_9HEXA</name>
<accession>A0A8J2J8I5</accession>
<reference evidence="2" key="1">
    <citation type="submission" date="2021-06" db="EMBL/GenBank/DDBJ databases">
        <authorList>
            <person name="Hodson N. C."/>
            <person name="Mongue J. A."/>
            <person name="Jaron S. K."/>
        </authorList>
    </citation>
    <scope>NUCLEOTIDE SEQUENCE</scope>
</reference>
<protein>
    <submittedName>
        <fullName evidence="2">Uncharacterized protein</fullName>
    </submittedName>
</protein>
<evidence type="ECO:0000313" key="3">
    <source>
        <dbReference type="Proteomes" id="UP000708208"/>
    </source>
</evidence>